<keyword evidence="3" id="KW-0117">Actin capping</keyword>
<evidence type="ECO:0000256" key="5">
    <source>
        <dbReference type="ARBA" id="ARBA00022737"/>
    </source>
</evidence>
<dbReference type="SMART" id="SM00150">
    <property type="entry name" value="SPEC"/>
    <property type="match status" value="2"/>
</dbReference>
<feature type="compositionally biased region" description="Low complexity" evidence="8">
    <location>
        <begin position="483"/>
        <end position="492"/>
    </location>
</feature>
<protein>
    <recommendedName>
        <fullName evidence="9">PH domain-containing protein</fullName>
    </recommendedName>
</protein>
<evidence type="ECO:0000313" key="10">
    <source>
        <dbReference type="EMBL" id="CAD7256487.1"/>
    </source>
</evidence>
<name>A0A7R9FVR0_TIMSH</name>
<feature type="compositionally biased region" description="Basic and acidic residues" evidence="8">
    <location>
        <begin position="194"/>
        <end position="214"/>
    </location>
</feature>
<comment type="similarity">
    <text evidence="2">Belongs to the spectrin family.</text>
</comment>
<dbReference type="GO" id="GO:0051693">
    <property type="term" value="P:actin filament capping"/>
    <property type="evidence" value="ECO:0007669"/>
    <property type="project" value="UniProtKB-KW"/>
</dbReference>
<evidence type="ECO:0000256" key="3">
    <source>
        <dbReference type="ARBA" id="ARBA00022467"/>
    </source>
</evidence>
<dbReference type="Gene3D" id="2.30.29.30">
    <property type="entry name" value="Pleckstrin-homology domain (PH domain)/Phosphotyrosine-binding domain (PTB)"/>
    <property type="match status" value="2"/>
</dbReference>
<feature type="domain" description="PH" evidence="9">
    <location>
        <begin position="297"/>
        <end position="451"/>
    </location>
</feature>
<feature type="compositionally biased region" description="Polar residues" evidence="8">
    <location>
        <begin position="667"/>
        <end position="679"/>
    </location>
</feature>
<dbReference type="PROSITE" id="PS50003">
    <property type="entry name" value="PH_DOMAIN"/>
    <property type="match status" value="1"/>
</dbReference>
<dbReference type="InterPro" id="IPR002017">
    <property type="entry name" value="Spectrin_repeat"/>
</dbReference>
<dbReference type="InterPro" id="IPR041681">
    <property type="entry name" value="PH_9"/>
</dbReference>
<feature type="region of interest" description="Disordered" evidence="8">
    <location>
        <begin position="194"/>
        <end position="228"/>
    </location>
</feature>
<feature type="compositionally biased region" description="Low complexity" evidence="8">
    <location>
        <begin position="555"/>
        <end position="567"/>
    </location>
</feature>
<sequence length="749" mass="84912">MIAKVTSPELAQDVPGAEILLVRHEEYKAEIDTRGDTFSQFYHTGNALILQGHFLANEIGEKIGILEQRRQTLTETWERRKTIYEQNLDTQVFKRDADLLENWIVSREPILHDGKLGETIPQVEELIRKHEDFEKTIEAQEEKLSALRRVTLLEEAFQKQQEEEQAARLAEKERIERERLEARKRREVQRITDERRREDERRRVQEGRGPRDEINGSEQYEGSPRLNTLDVPVPGSIQKAGSVSQLFGDQMRREIKRAESMKVELKKPKRTPSFTTRRRTQSFRKLQRLEQLDQLPPVEIQGVLDRKHELQSGGKKAPVRSWKTYYTETPLLLEMLFGNTSTSRDVVWKHLYFSGCCSETPLLLGMLFGNTSTLLCGQLLCFFKDNDDFSASKAATAPIIIFKAKCEKAEDYTKRKHVFRLCCTDGSEFLFLAETERQMEDWINKISFHAQLPPSLQLLSYDDSHKSQDRLPTLGSDTRDGDVSSVSSRGSSPEVQRWMEHTDLSPMPQTQQARHPADRPPIPPRGAPPPVPTRSPSTEAITLRTKPSDLEVVMSSPRPQSYQPPRSAQNGGPVPADWRRSHLESGGSHGDDLMTLTHTHLCIVQLDMHKFSDIIPHLSLSSPNIKLLSLALYLSYLRLRTTESYPLPCPRALPRIGLVVTSETSGSKSSNQIIQTTNRVSREPPTAAVRPSSLPPYVAPPSALGAPYQGASGDAQSSSESEQHTPALRKDKRSGVLSSLFRKKRATNL</sequence>
<evidence type="ECO:0000256" key="2">
    <source>
        <dbReference type="ARBA" id="ARBA00006826"/>
    </source>
</evidence>
<dbReference type="PANTHER" id="PTHR11915">
    <property type="entry name" value="SPECTRIN/FILAMIN RELATED CYTOSKELETAL PROTEIN"/>
    <property type="match status" value="1"/>
</dbReference>
<dbReference type="EMBL" id="OC000194">
    <property type="protein sequence ID" value="CAD7256487.1"/>
    <property type="molecule type" value="Genomic_DNA"/>
</dbReference>
<dbReference type="GO" id="GO:0003779">
    <property type="term" value="F:actin binding"/>
    <property type="evidence" value="ECO:0007669"/>
    <property type="project" value="UniProtKB-KW"/>
</dbReference>
<evidence type="ECO:0000256" key="1">
    <source>
        <dbReference type="ARBA" id="ARBA00004245"/>
    </source>
</evidence>
<keyword evidence="6" id="KW-0009">Actin-binding</keyword>
<dbReference type="GO" id="GO:0005856">
    <property type="term" value="C:cytoskeleton"/>
    <property type="evidence" value="ECO:0007669"/>
    <property type="project" value="UniProtKB-SubCell"/>
</dbReference>
<feature type="region of interest" description="Disordered" evidence="8">
    <location>
        <begin position="667"/>
        <end position="749"/>
    </location>
</feature>
<dbReference type="Pfam" id="PF15410">
    <property type="entry name" value="PH_9"/>
    <property type="match status" value="1"/>
</dbReference>
<proteinExistence type="inferred from homology"/>
<evidence type="ECO:0000256" key="8">
    <source>
        <dbReference type="SAM" id="MobiDB-lite"/>
    </source>
</evidence>
<feature type="compositionally biased region" description="Pro residues" evidence="8">
    <location>
        <begin position="519"/>
        <end position="533"/>
    </location>
</feature>
<dbReference type="SUPFAM" id="SSF46966">
    <property type="entry name" value="Spectrin repeat"/>
    <property type="match status" value="1"/>
</dbReference>
<dbReference type="InterPro" id="IPR011993">
    <property type="entry name" value="PH-like_dom_sf"/>
</dbReference>
<accession>A0A7R9FVR0</accession>
<evidence type="ECO:0000259" key="9">
    <source>
        <dbReference type="PROSITE" id="PS50003"/>
    </source>
</evidence>
<evidence type="ECO:0000256" key="6">
    <source>
        <dbReference type="ARBA" id="ARBA00023203"/>
    </source>
</evidence>
<comment type="subcellular location">
    <subcellularLocation>
        <location evidence="1">Cytoplasm</location>
        <location evidence="1">Cytoskeleton</location>
    </subcellularLocation>
</comment>
<dbReference type="AlphaFoldDB" id="A0A7R9FVR0"/>
<dbReference type="CDD" id="cd00176">
    <property type="entry name" value="SPEC"/>
    <property type="match status" value="1"/>
</dbReference>
<dbReference type="InterPro" id="IPR018159">
    <property type="entry name" value="Spectrin/alpha-actinin"/>
</dbReference>
<dbReference type="FunFam" id="1.20.58.60:FF:000011">
    <property type="entry name" value="Spectrin beta chain"/>
    <property type="match status" value="1"/>
</dbReference>
<gene>
    <name evidence="10" type="ORF">TSIB3V08_LOCUS767</name>
</gene>
<keyword evidence="5" id="KW-0677">Repeat</keyword>
<dbReference type="GO" id="GO:0016020">
    <property type="term" value="C:membrane"/>
    <property type="evidence" value="ECO:0007669"/>
    <property type="project" value="UniProtKB-ARBA"/>
</dbReference>
<dbReference type="InterPro" id="IPR001849">
    <property type="entry name" value="PH_domain"/>
</dbReference>
<keyword evidence="4" id="KW-0963">Cytoplasm</keyword>
<organism evidence="10">
    <name type="scientific">Timema shepardi</name>
    <name type="common">Walking stick</name>
    <dbReference type="NCBI Taxonomy" id="629360"/>
    <lineage>
        <taxon>Eukaryota</taxon>
        <taxon>Metazoa</taxon>
        <taxon>Ecdysozoa</taxon>
        <taxon>Arthropoda</taxon>
        <taxon>Hexapoda</taxon>
        <taxon>Insecta</taxon>
        <taxon>Pterygota</taxon>
        <taxon>Neoptera</taxon>
        <taxon>Polyneoptera</taxon>
        <taxon>Phasmatodea</taxon>
        <taxon>Timematodea</taxon>
        <taxon>Timematoidea</taxon>
        <taxon>Timematidae</taxon>
        <taxon>Timema</taxon>
    </lineage>
</organism>
<keyword evidence="7" id="KW-0206">Cytoskeleton</keyword>
<dbReference type="Pfam" id="PF00435">
    <property type="entry name" value="Spectrin"/>
    <property type="match status" value="2"/>
</dbReference>
<dbReference type="GO" id="GO:0005737">
    <property type="term" value="C:cytoplasm"/>
    <property type="evidence" value="ECO:0007669"/>
    <property type="project" value="UniProtKB-ARBA"/>
</dbReference>
<dbReference type="Gene3D" id="1.20.58.60">
    <property type="match status" value="2"/>
</dbReference>
<feature type="region of interest" description="Disordered" evidence="8">
    <location>
        <begin position="467"/>
        <end position="586"/>
    </location>
</feature>
<reference evidence="10" key="1">
    <citation type="submission" date="2020-11" db="EMBL/GenBank/DDBJ databases">
        <authorList>
            <person name="Tran Van P."/>
        </authorList>
    </citation>
    <scope>NUCLEOTIDE SEQUENCE</scope>
</reference>
<evidence type="ECO:0000256" key="4">
    <source>
        <dbReference type="ARBA" id="ARBA00022490"/>
    </source>
</evidence>
<dbReference type="SUPFAM" id="SSF50729">
    <property type="entry name" value="PH domain-like"/>
    <property type="match status" value="1"/>
</dbReference>
<dbReference type="CDD" id="cd10571">
    <property type="entry name" value="PH_beta_spectrin"/>
    <property type="match status" value="1"/>
</dbReference>
<evidence type="ECO:0000256" key="7">
    <source>
        <dbReference type="ARBA" id="ARBA00023212"/>
    </source>
</evidence>